<sequence length="76" mass="8353">MADEFEGNMFDKESQGLNPGTVVLLVVMGAMLLFIGVNIGLYMYAQKTLPPKKKKPVSKKKLKKEKLKQGISAPGE</sequence>
<keyword evidence="4" id="KW-0678">Repressor</keyword>
<dbReference type="OMA" id="ANYVLYV"/>
<comment type="function">
    <text evidence="1">DNA-binding protein that specifically recognizes a negative element (S1F) within the RPS1 promoter.</text>
</comment>
<evidence type="ECO:0000256" key="4">
    <source>
        <dbReference type="ARBA" id="ARBA00022491"/>
    </source>
</evidence>
<dbReference type="PANTHER" id="PTHR35298:SF11">
    <property type="entry name" value="DNA-BINDING PROTEIN S1FA1-RELATED"/>
    <property type="match status" value="1"/>
</dbReference>
<dbReference type="GO" id="GO:0003677">
    <property type="term" value="F:DNA binding"/>
    <property type="evidence" value="ECO:0007669"/>
    <property type="project" value="UniProtKB-KW"/>
</dbReference>
<feature type="transmembrane region" description="Helical" evidence="10">
    <location>
        <begin position="20"/>
        <end position="45"/>
    </location>
</feature>
<protein>
    <submittedName>
        <fullName evidence="11">DNA-binding protein S1FA1</fullName>
    </submittedName>
</protein>
<keyword evidence="10" id="KW-1133">Transmembrane helix</keyword>
<feature type="region of interest" description="Disordered" evidence="9">
    <location>
        <begin position="50"/>
        <end position="76"/>
    </location>
</feature>
<evidence type="ECO:0000313" key="11">
    <source>
        <dbReference type="EMBL" id="KMZ68712.1"/>
    </source>
</evidence>
<evidence type="ECO:0000256" key="2">
    <source>
        <dbReference type="ARBA" id="ARBA00004123"/>
    </source>
</evidence>
<feature type="compositionally biased region" description="Basic residues" evidence="9">
    <location>
        <begin position="50"/>
        <end position="66"/>
    </location>
</feature>
<dbReference type="Pfam" id="PF04689">
    <property type="entry name" value="S1FA"/>
    <property type="match status" value="1"/>
</dbReference>
<evidence type="ECO:0000256" key="1">
    <source>
        <dbReference type="ARBA" id="ARBA00002946"/>
    </source>
</evidence>
<keyword evidence="12" id="KW-1185">Reference proteome</keyword>
<organism evidence="11 12">
    <name type="scientific">Zostera marina</name>
    <name type="common">Eelgrass</name>
    <dbReference type="NCBI Taxonomy" id="29655"/>
    <lineage>
        <taxon>Eukaryota</taxon>
        <taxon>Viridiplantae</taxon>
        <taxon>Streptophyta</taxon>
        <taxon>Embryophyta</taxon>
        <taxon>Tracheophyta</taxon>
        <taxon>Spermatophyta</taxon>
        <taxon>Magnoliopsida</taxon>
        <taxon>Liliopsida</taxon>
        <taxon>Zosteraceae</taxon>
        <taxon>Zostera</taxon>
    </lineage>
</organism>
<evidence type="ECO:0000256" key="6">
    <source>
        <dbReference type="ARBA" id="ARBA00023125"/>
    </source>
</evidence>
<name>A0A0K9PKG0_ZOSMR</name>
<dbReference type="InterPro" id="IPR006779">
    <property type="entry name" value="S1FA_DNA-bd"/>
</dbReference>
<dbReference type="GO" id="GO:0005634">
    <property type="term" value="C:nucleus"/>
    <property type="evidence" value="ECO:0007669"/>
    <property type="project" value="UniProtKB-SubCell"/>
</dbReference>
<evidence type="ECO:0000256" key="5">
    <source>
        <dbReference type="ARBA" id="ARBA00023015"/>
    </source>
</evidence>
<keyword evidence="10" id="KW-0472">Membrane</keyword>
<comment type="caution">
    <text evidence="11">The sequence shown here is derived from an EMBL/GenBank/DDBJ whole genome shotgun (WGS) entry which is preliminary data.</text>
</comment>
<evidence type="ECO:0000256" key="10">
    <source>
        <dbReference type="SAM" id="Phobius"/>
    </source>
</evidence>
<evidence type="ECO:0000256" key="8">
    <source>
        <dbReference type="ARBA" id="ARBA00023242"/>
    </source>
</evidence>
<keyword evidence="5" id="KW-0805">Transcription regulation</keyword>
<keyword evidence="7" id="KW-0804">Transcription</keyword>
<evidence type="ECO:0000256" key="9">
    <source>
        <dbReference type="SAM" id="MobiDB-lite"/>
    </source>
</evidence>
<evidence type="ECO:0000256" key="3">
    <source>
        <dbReference type="ARBA" id="ARBA00007382"/>
    </source>
</evidence>
<comment type="subcellular location">
    <subcellularLocation>
        <location evidence="2">Nucleus</location>
    </subcellularLocation>
</comment>
<gene>
    <name evidence="11" type="ORF">ZOSMA_230G00330</name>
</gene>
<evidence type="ECO:0000256" key="7">
    <source>
        <dbReference type="ARBA" id="ARBA00023163"/>
    </source>
</evidence>
<dbReference type="STRING" id="29655.A0A0K9PKG0"/>
<accession>A0A0K9PKG0</accession>
<keyword evidence="6 11" id="KW-0238">DNA-binding</keyword>
<dbReference type="EMBL" id="LFYR01000814">
    <property type="protein sequence ID" value="KMZ68712.1"/>
    <property type="molecule type" value="Genomic_DNA"/>
</dbReference>
<dbReference type="Proteomes" id="UP000036987">
    <property type="component" value="Unassembled WGS sequence"/>
</dbReference>
<evidence type="ECO:0000313" key="12">
    <source>
        <dbReference type="Proteomes" id="UP000036987"/>
    </source>
</evidence>
<proteinExistence type="inferred from homology"/>
<dbReference type="PANTHER" id="PTHR35298">
    <property type="entry name" value="DNA-BINDING PROTEIN S1FA2"/>
    <property type="match status" value="1"/>
</dbReference>
<keyword evidence="10" id="KW-0812">Transmembrane</keyword>
<dbReference type="AlphaFoldDB" id="A0A0K9PKG0"/>
<keyword evidence="8" id="KW-0539">Nucleus</keyword>
<reference evidence="12" key="1">
    <citation type="journal article" date="2016" name="Nature">
        <title>The genome of the seagrass Zostera marina reveals angiosperm adaptation to the sea.</title>
        <authorList>
            <person name="Olsen J.L."/>
            <person name="Rouze P."/>
            <person name="Verhelst B."/>
            <person name="Lin Y.-C."/>
            <person name="Bayer T."/>
            <person name="Collen J."/>
            <person name="Dattolo E."/>
            <person name="De Paoli E."/>
            <person name="Dittami S."/>
            <person name="Maumus F."/>
            <person name="Michel G."/>
            <person name="Kersting A."/>
            <person name="Lauritano C."/>
            <person name="Lohaus R."/>
            <person name="Toepel M."/>
            <person name="Tonon T."/>
            <person name="Vanneste K."/>
            <person name="Amirebrahimi M."/>
            <person name="Brakel J."/>
            <person name="Bostroem C."/>
            <person name="Chovatia M."/>
            <person name="Grimwood J."/>
            <person name="Jenkins J.W."/>
            <person name="Jueterbock A."/>
            <person name="Mraz A."/>
            <person name="Stam W.T."/>
            <person name="Tice H."/>
            <person name="Bornberg-Bauer E."/>
            <person name="Green P.J."/>
            <person name="Pearson G.A."/>
            <person name="Procaccini G."/>
            <person name="Duarte C.M."/>
            <person name="Schmutz J."/>
            <person name="Reusch T.B.H."/>
            <person name="Van de Peer Y."/>
        </authorList>
    </citation>
    <scope>NUCLEOTIDE SEQUENCE [LARGE SCALE GENOMIC DNA]</scope>
    <source>
        <strain evidence="12">cv. Finnish</strain>
    </source>
</reference>
<dbReference type="GO" id="GO:0006355">
    <property type="term" value="P:regulation of DNA-templated transcription"/>
    <property type="evidence" value="ECO:0007669"/>
    <property type="project" value="InterPro"/>
</dbReference>
<comment type="similarity">
    <text evidence="3">Belongs to the S1FA transcription factor family.</text>
</comment>